<feature type="domain" description="Metallo-beta-lactamase" evidence="1">
    <location>
        <begin position="50"/>
        <end position="226"/>
    </location>
</feature>
<comment type="caution">
    <text evidence="2">The sequence shown here is derived from an EMBL/GenBank/DDBJ whole genome shotgun (WGS) entry which is preliminary data.</text>
</comment>
<dbReference type="Proteomes" id="UP000004291">
    <property type="component" value="Chromosome"/>
</dbReference>
<evidence type="ECO:0000313" key="2">
    <source>
        <dbReference type="EMBL" id="EDQ32647.1"/>
    </source>
</evidence>
<accession>A9DAV6</accession>
<organism evidence="2 3">
    <name type="scientific">Hoeflea phototrophica (strain DSM 17068 / NCIMB 14078 / DFL-43)</name>
    <dbReference type="NCBI Taxonomy" id="411684"/>
    <lineage>
        <taxon>Bacteria</taxon>
        <taxon>Pseudomonadati</taxon>
        <taxon>Pseudomonadota</taxon>
        <taxon>Alphaproteobacteria</taxon>
        <taxon>Hyphomicrobiales</taxon>
        <taxon>Rhizobiaceae</taxon>
        <taxon>Hoeflea</taxon>
    </lineage>
</organism>
<reference evidence="2 3" key="1">
    <citation type="submission" date="2007-10" db="EMBL/GenBank/DDBJ databases">
        <authorList>
            <person name="Wagner-Dobler I."/>
            <person name="Ferriera S."/>
            <person name="Johnson J."/>
            <person name="Kravitz S."/>
            <person name="Beeson K."/>
            <person name="Sutton G."/>
            <person name="Rogers Y.-H."/>
            <person name="Friedman R."/>
            <person name="Frazier M."/>
            <person name="Venter J.C."/>
        </authorList>
    </citation>
    <scope>NUCLEOTIDE SEQUENCE [LARGE SCALE GENOMIC DNA]</scope>
    <source>
        <strain evidence="2 3">DFL-43</strain>
    </source>
</reference>
<dbReference type="AlphaFoldDB" id="A9DAV6"/>
<proteinExistence type="predicted"/>
<reference evidence="2 3" key="2">
    <citation type="submission" date="2012-06" db="EMBL/GenBank/DDBJ databases">
        <authorList>
            <person name="Fiebig A."/>
        </authorList>
    </citation>
    <scope>NUCLEOTIDE SEQUENCE [LARGE SCALE GENOMIC DNA]</scope>
    <source>
        <strain evidence="2 3">DFL-43</strain>
    </source>
</reference>
<dbReference type="STRING" id="411684.HPDFL43_03851"/>
<dbReference type="GO" id="GO:0042781">
    <property type="term" value="F:3'-tRNA processing endoribonuclease activity"/>
    <property type="evidence" value="ECO:0007669"/>
    <property type="project" value="UniProtKB-EC"/>
</dbReference>
<sequence>MSVCSDEFRQFGGNTICIEVRCGDHVLIFDAGSGLPNAAKALAAEGVKDFNLFFSHCHYDHICGLPHFKPMYLPGFTIGFWSGHLAGTMTTREMIYGYIRPPWFPVAPDICRASMSTVDFKAGDVLEPFPNLSIKTGALVHPGGAIGYRVEWGGRSFAMITDTEHTPGELDPVVMDLISDVDLFLYDTTYLEDEIETYRGYGHSTWEQAVKLAQAAGAKRVGFMHHSPTRTDAELSEIGEMAAKRFEGAFCAYEGQTIEI</sequence>
<protein>
    <submittedName>
        <fullName evidence="2">Metal-dependent hydrolase of the beta-lactamase superfamily I</fullName>
        <ecNumber evidence="2">3.1.26.11</ecNumber>
    </submittedName>
</protein>
<dbReference type="PANTHER" id="PTHR46018:SF2">
    <property type="entry name" value="ZINC PHOSPHODIESTERASE ELAC PROTEIN 1"/>
    <property type="match status" value="1"/>
</dbReference>
<dbReference type="CDD" id="cd07715">
    <property type="entry name" value="TaR3-like_MBL-fold"/>
    <property type="match status" value="1"/>
</dbReference>
<gene>
    <name evidence="2" type="ORF">HPDFL43_03851</name>
</gene>
<name>A9DAV6_HOEPD</name>
<dbReference type="eggNOG" id="COG1235">
    <property type="taxonomic scope" value="Bacteria"/>
</dbReference>
<keyword evidence="3" id="KW-1185">Reference proteome</keyword>
<dbReference type="EMBL" id="ABIA03000002">
    <property type="protein sequence ID" value="EDQ32647.1"/>
    <property type="molecule type" value="Genomic_DNA"/>
</dbReference>
<dbReference type="InterPro" id="IPR036866">
    <property type="entry name" value="RibonucZ/Hydroxyglut_hydro"/>
</dbReference>
<dbReference type="InterPro" id="IPR001279">
    <property type="entry name" value="Metallo-B-lactamas"/>
</dbReference>
<evidence type="ECO:0000259" key="1">
    <source>
        <dbReference type="Pfam" id="PF12706"/>
    </source>
</evidence>
<dbReference type="Gene3D" id="3.60.15.10">
    <property type="entry name" value="Ribonuclease Z/Hydroxyacylglutathione hydrolase-like"/>
    <property type="match status" value="1"/>
</dbReference>
<evidence type="ECO:0000313" key="3">
    <source>
        <dbReference type="Proteomes" id="UP000004291"/>
    </source>
</evidence>
<dbReference type="PANTHER" id="PTHR46018">
    <property type="entry name" value="ZINC PHOSPHODIESTERASE ELAC PROTEIN 1"/>
    <property type="match status" value="1"/>
</dbReference>
<dbReference type="SUPFAM" id="SSF56281">
    <property type="entry name" value="Metallo-hydrolase/oxidoreductase"/>
    <property type="match status" value="1"/>
</dbReference>
<dbReference type="OrthoDB" id="9803916at2"/>
<keyword evidence="2" id="KW-0378">Hydrolase</keyword>
<dbReference type="Pfam" id="PF12706">
    <property type="entry name" value="Lactamase_B_2"/>
    <property type="match status" value="1"/>
</dbReference>
<dbReference type="RefSeq" id="WP_007196561.1">
    <property type="nucleotide sequence ID" value="NZ_CM002917.1"/>
</dbReference>
<dbReference type="HOGENOM" id="CLU_031317_1_0_5"/>
<dbReference type="EC" id="3.1.26.11" evidence="2"/>